<evidence type="ECO:0000313" key="3">
    <source>
        <dbReference type="Ensembl" id="ENSORLP00000043951.1"/>
    </source>
</evidence>
<evidence type="ECO:0000259" key="1">
    <source>
        <dbReference type="PROSITE" id="PS50018"/>
    </source>
</evidence>
<dbReference type="PANTHER" id="PTHR14149:SF10">
    <property type="entry name" value="RAS GTPASE-ACTIVATING-LIKE PROTEIN IQGAP3"/>
    <property type="match status" value="1"/>
</dbReference>
<dbReference type="Pfam" id="PF00307">
    <property type="entry name" value="CH"/>
    <property type="match status" value="1"/>
</dbReference>
<dbReference type="InterPro" id="IPR008936">
    <property type="entry name" value="Rho_GTPase_activation_prot"/>
</dbReference>
<dbReference type="SUPFAM" id="SSF48350">
    <property type="entry name" value="GTPase activation domain, GAP"/>
    <property type="match status" value="1"/>
</dbReference>
<dbReference type="Gene3D" id="1.10.418.10">
    <property type="entry name" value="Calponin-like domain"/>
    <property type="match status" value="1"/>
</dbReference>
<dbReference type="SMART" id="SM00015">
    <property type="entry name" value="IQ"/>
    <property type="match status" value="4"/>
</dbReference>
<evidence type="ECO:0000259" key="2">
    <source>
        <dbReference type="PROSITE" id="PS50021"/>
    </source>
</evidence>
<feature type="domain" description="Ras-GAP" evidence="1">
    <location>
        <begin position="864"/>
        <end position="1077"/>
    </location>
</feature>
<dbReference type="PROSITE" id="PS50021">
    <property type="entry name" value="CH"/>
    <property type="match status" value="1"/>
</dbReference>
<dbReference type="PROSITE" id="PS00509">
    <property type="entry name" value="RAS_GTPASE_ACTIV_1"/>
    <property type="match status" value="1"/>
</dbReference>
<reference evidence="3 4" key="1">
    <citation type="journal article" date="2007" name="Nature">
        <title>The medaka draft genome and insights into vertebrate genome evolution.</title>
        <authorList>
            <person name="Kasahara M."/>
            <person name="Naruse K."/>
            <person name="Sasaki S."/>
            <person name="Nakatani Y."/>
            <person name="Qu W."/>
            <person name="Ahsan B."/>
            <person name="Yamada T."/>
            <person name="Nagayasu Y."/>
            <person name="Doi K."/>
            <person name="Kasai Y."/>
            <person name="Jindo T."/>
            <person name="Kobayashi D."/>
            <person name="Shimada A."/>
            <person name="Toyoda A."/>
            <person name="Kuroki Y."/>
            <person name="Fujiyama A."/>
            <person name="Sasaki T."/>
            <person name="Shimizu A."/>
            <person name="Asakawa S."/>
            <person name="Shimizu N."/>
            <person name="Hashimoto S."/>
            <person name="Yang J."/>
            <person name="Lee Y."/>
            <person name="Matsushima K."/>
            <person name="Sugano S."/>
            <person name="Sakaizumi M."/>
            <person name="Narita T."/>
            <person name="Ohishi K."/>
            <person name="Haga S."/>
            <person name="Ohta F."/>
            <person name="Nomoto H."/>
            <person name="Nogata K."/>
            <person name="Morishita T."/>
            <person name="Endo T."/>
            <person name="Shin-I T."/>
            <person name="Takeda H."/>
            <person name="Morishita S."/>
            <person name="Kohara Y."/>
        </authorList>
    </citation>
    <scope>NUCLEOTIDE SEQUENCE [LARGE SCALE GENOMIC DNA]</scope>
    <source>
        <strain evidence="3 4">Hd-rR</strain>
    </source>
</reference>
<dbReference type="Bgee" id="ENSORLG00000028678">
    <property type="expression patterns" value="Expressed in testis and 13 other cell types or tissues"/>
</dbReference>
<dbReference type="InParanoid" id="A0A3B3IJ60"/>
<dbReference type="InterPro" id="IPR000593">
    <property type="entry name" value="RasGAP_C"/>
</dbReference>
<dbReference type="Pfam" id="PF00616">
    <property type="entry name" value="RasGAP"/>
    <property type="match status" value="1"/>
</dbReference>
<dbReference type="Pfam" id="PF03836">
    <property type="entry name" value="RasGAP_C"/>
    <property type="match status" value="1"/>
</dbReference>
<dbReference type="InterPro" id="IPR001715">
    <property type="entry name" value="CH_dom"/>
</dbReference>
<proteinExistence type="predicted"/>
<dbReference type="SUPFAM" id="SSF47576">
    <property type="entry name" value="Calponin-homology domain, CH-domain"/>
    <property type="match status" value="1"/>
</dbReference>
<dbReference type="SMART" id="SM00033">
    <property type="entry name" value="CH"/>
    <property type="match status" value="1"/>
</dbReference>
<gene>
    <name evidence="3" type="primary">iqgap3</name>
</gene>
<dbReference type="GO" id="GO:0005938">
    <property type="term" value="C:cell cortex"/>
    <property type="evidence" value="ECO:0000318"/>
    <property type="project" value="GO_Central"/>
</dbReference>
<organism evidence="3 4">
    <name type="scientific">Oryzias latipes</name>
    <name type="common">Japanese rice fish</name>
    <name type="synonym">Japanese killifish</name>
    <dbReference type="NCBI Taxonomy" id="8090"/>
    <lineage>
        <taxon>Eukaryota</taxon>
        <taxon>Metazoa</taxon>
        <taxon>Chordata</taxon>
        <taxon>Craniata</taxon>
        <taxon>Vertebrata</taxon>
        <taxon>Euteleostomi</taxon>
        <taxon>Actinopterygii</taxon>
        <taxon>Neopterygii</taxon>
        <taxon>Teleostei</taxon>
        <taxon>Neoteleostei</taxon>
        <taxon>Acanthomorphata</taxon>
        <taxon>Ovalentaria</taxon>
        <taxon>Atherinomorphae</taxon>
        <taxon>Beloniformes</taxon>
        <taxon>Adrianichthyidae</taxon>
        <taxon>Oryziinae</taxon>
        <taxon>Oryzias</taxon>
    </lineage>
</organism>
<keyword evidence="4" id="KW-1185">Reference proteome</keyword>
<dbReference type="Ensembl" id="ENSORLT00000037460.1">
    <property type="protein sequence ID" value="ENSORLP00000043951.1"/>
    <property type="gene ID" value="ENSORLG00000028678.1"/>
</dbReference>
<dbReference type="InterPro" id="IPR000048">
    <property type="entry name" value="IQ_motif_EF-hand-BS"/>
</dbReference>
<dbReference type="SMART" id="SM00323">
    <property type="entry name" value="RasGAP"/>
    <property type="match status" value="1"/>
</dbReference>
<reference evidence="3" key="2">
    <citation type="submission" date="2025-08" db="UniProtKB">
        <authorList>
            <consortium name="Ensembl"/>
        </authorList>
    </citation>
    <scope>IDENTIFICATION</scope>
    <source>
        <strain evidence="3">Hd-rR</strain>
    </source>
</reference>
<protein>
    <submittedName>
        <fullName evidence="3">IQ motif containing GTPase activating protein 3</fullName>
    </submittedName>
</protein>
<dbReference type="Proteomes" id="UP000001038">
    <property type="component" value="Chromosome 16"/>
</dbReference>
<dbReference type="Gene3D" id="1.10.506.10">
    <property type="entry name" value="GTPase Activation - p120gap, domain 1"/>
    <property type="match status" value="1"/>
</dbReference>
<feature type="domain" description="Calponin-homology (CH)" evidence="2">
    <location>
        <begin position="20"/>
        <end position="131"/>
    </location>
</feature>
<dbReference type="GO" id="GO:1903479">
    <property type="term" value="P:mitotic actomyosin contractile ring assembly actin filament organization"/>
    <property type="evidence" value="ECO:0000318"/>
    <property type="project" value="GO_Central"/>
</dbReference>
<evidence type="ECO:0000313" key="4">
    <source>
        <dbReference type="Proteomes" id="UP000001038"/>
    </source>
</evidence>
<dbReference type="FunFam" id="1.10.506.10:FF:000004">
    <property type="entry name" value="IQ motif containing GTPase activating protein 1"/>
    <property type="match status" value="1"/>
</dbReference>
<reference evidence="3" key="3">
    <citation type="submission" date="2025-09" db="UniProtKB">
        <authorList>
            <consortium name="Ensembl"/>
        </authorList>
    </citation>
    <scope>IDENTIFICATION</scope>
    <source>
        <strain evidence="3">Hd-rR</strain>
    </source>
</reference>
<dbReference type="PROSITE" id="PS50018">
    <property type="entry name" value="RAS_GTPASE_ACTIV_2"/>
    <property type="match status" value="1"/>
</dbReference>
<dbReference type="GO" id="GO:0005096">
    <property type="term" value="F:GTPase activator activity"/>
    <property type="evidence" value="ECO:0000318"/>
    <property type="project" value="GO_Central"/>
</dbReference>
<dbReference type="Gene3D" id="1.20.5.190">
    <property type="match status" value="1"/>
</dbReference>
<name>A0A3B3IJ60_ORYLA</name>
<dbReference type="GeneTree" id="ENSGT00950000183076"/>
<sequence>ERLTAEQMDEQRVQNVAYQYLCRLEEAKWMEACLGEELPAPTDLEEGLRNGVILAKLGHRFAPTAVPLKKIYDPEQAAGLQFRHTDNINHWRNAMTALGLPGIFYPETTDVYDKKNMPKAVYCIHALVCLSHLSGCLTDEEINNMKLELDRYGIQMPAFNKIGGILTNELSVDEAAVVAINEALDRGDVHVTAQTLRNPAALLTDLEEALMCVYQEKLQQVRMALEQVDAALDAADERVLLSSLQLPCLGLSGLRTLNGPWYLDQLLEERQQKVLDSEDPLEVAELQDSIFAANLKAQEDRDCEALQRVNAALRGSDSRHTVSCLMDSHLQLPEVFPSAADLYHRELQHLQKRTAQYCLHLTEVKQRAGHDLLTWNQLQEGITDVNKAVKDEHQLQAVGCINQAVLRADPQQLLSALLLPCCGLEGVVPSNRGRYLTLLSRRRRHKAQMSGDPEAELWLADIRAAVDQANQQSQKALKCLAAAAANQAVKENRIKQTLHVLALPELHLQELLSDCAEEYQRQLRALDNRSPWVQMQLQDGSAYYFHLKNLKGSWEAPDNFIHNSVFINQQEIQDVVSGVSAAHTRSILWRSREALIVGLQARCRGFLVRRQRQARCRYLQSHSPAAVVIQANWRRFVQQRAYRRRLQLLYMNWRAVIQSLVRMWLMRRRYRDRLRFFRCHVGAVVKIQAFFRANRARHEYRMLHSTTPPLSVVRKFLHLLDMSDGDIREEAELLRLTEEVARTIRFNRQLEGDLDLMDLKIGLLVRNRATLQEVVSHCKKLTRKTKEQLSDMMDVEKSKGLKALSRKRRERLEAYQHLFYLLQTQPLYLAQLIFLMPQSRSNSFMEMLVFSLFNYGSDRRDGFLLLQLFTAALRYEILKVTQPQDIVTGNPTVIKMMVNFYRHAHGQNPLREVLGPALQDLLLDRTLSIRTDPVEVYKSWINQTETKTGLKSLPYEVSSGDALSHPEVQRRIDIAVINLKNLTDRVLKAITSNLHKVYGLRFSAKTLRDALKTKFPEAGEDELYKIVGNLVYYRYMNPAIVAPDGFDVLERSTGSALLPEQRHVLGSVARMLQQVAANKHFHGDGYHIRALNQYISQTHAKFRSFLQAVCDVPELEQHFSMDEYSELLILNRPVIYISVSELLNTHQLLLDHQDALCPDPSDPLKLILKDLGAVPSLEDLASKTEVSLTLTNKFDIFSDAKEEKDAKGLLLTKQLIVDVIRTQSGDSLSDIQEARHDWLLQRRARQDAQTPEKMKRNQSLVANSNLSLEEKKRKILRSLRCLETLGVLTPPQTESQILQQIAKDIRQQRLRRQRRGAELQKLRQTLSCLQEKSNFHSEQVDYYRHYITSCLDNL</sequence>
<dbReference type="InterPro" id="IPR001936">
    <property type="entry name" value="RasGAP_dom"/>
</dbReference>
<dbReference type="PANTHER" id="PTHR14149">
    <property type="entry name" value="RAS GTPASE-ACTIVATING PROTEIN WITH IQ MOTIF"/>
    <property type="match status" value="1"/>
</dbReference>
<accession>A0A3B3IJ60</accession>
<dbReference type="GO" id="GO:0005516">
    <property type="term" value="F:calmodulin binding"/>
    <property type="evidence" value="ECO:0000318"/>
    <property type="project" value="GO_Central"/>
</dbReference>
<dbReference type="Pfam" id="PF00612">
    <property type="entry name" value="IQ"/>
    <property type="match status" value="4"/>
</dbReference>
<dbReference type="InterPro" id="IPR023152">
    <property type="entry name" value="RasGAP_CS"/>
</dbReference>
<dbReference type="InterPro" id="IPR036872">
    <property type="entry name" value="CH_dom_sf"/>
</dbReference>
<dbReference type="PROSITE" id="PS50096">
    <property type="entry name" value="IQ"/>
    <property type="match status" value="4"/>
</dbReference>
<dbReference type="GO" id="GO:0051015">
    <property type="term" value="F:actin filament binding"/>
    <property type="evidence" value="ECO:0000318"/>
    <property type="project" value="GO_Central"/>
</dbReference>
<dbReference type="STRING" id="8090.ENSORLP00000043951"/>
<dbReference type="Gene3D" id="4.10.270.10">
    <property type="entry name" value="Myosin, subunit A"/>
    <property type="match status" value="1"/>
</dbReference>